<sequence>MTAILQEALTNVLQTPSKEFFGETEQAQKTSLAQVQIAATLPSPPELNSAAKKSLESWFPLRKPLLRSRAGSGRPTSQRTFKLQLRVPEQAAEEASVAEDVQTSTPGLRRAQRAAEQDPEQERLVGNMLLALLQEARGARRAAMLRRGGSGRAPTARPLDVTFHRAPQPPTPYCPTPEVVMEVASLPRTPGTALRAFAAQSDARSTVARRSRSASFETPMEGVPERSGFVLQPKTPKTPALAFTPMEGVPERLDPMLPATCARRRLHTTTPGPRRALGSVAADGRLLTPGDAAVLASGGDPDHDSPVEGLLQQSPAVGHQATAAAGEGSSSGSFAFSRAAVTPAAPQQLGARMEQASVDPLGFFAADGGRALHRTQGVDSLDGAPATSPWHLRDYNPSPMVLSAHQPAAAQSLQSASKRMSLGQPVLPCSLQPSPEAAPNSTVHSDDDGDDDGFGGDGGDWGDEGGEKMDHMDDGAEEDAEMEEAAGSEHTPVPEEPAEASALAGPGGNAAADPSHTHGRIPVSCNKRLKREFRARKSLAGVGLQPSSGRRRSTRVSCKPLEWWRNERKVYERKFHSLPTVDHMEVYSTTPTWTFVSDYKKKTKARTK</sequence>
<feature type="compositionally biased region" description="Acidic residues" evidence="1">
    <location>
        <begin position="447"/>
        <end position="464"/>
    </location>
</feature>
<feature type="region of interest" description="Disordered" evidence="1">
    <location>
        <begin position="406"/>
        <end position="522"/>
    </location>
</feature>
<reference evidence="2 3" key="1">
    <citation type="journal article" date="2024" name="Nat. Commun.">
        <title>Phylogenomics reveals the evolutionary origins of lichenization in chlorophyte algae.</title>
        <authorList>
            <person name="Puginier C."/>
            <person name="Libourel C."/>
            <person name="Otte J."/>
            <person name="Skaloud P."/>
            <person name="Haon M."/>
            <person name="Grisel S."/>
            <person name="Petersen M."/>
            <person name="Berrin J.G."/>
            <person name="Delaux P.M."/>
            <person name="Dal Grande F."/>
            <person name="Keller J."/>
        </authorList>
    </citation>
    <scope>NUCLEOTIDE SEQUENCE [LARGE SCALE GENOMIC DNA]</scope>
    <source>
        <strain evidence="2 3">SAG 216-7</strain>
    </source>
</reference>
<keyword evidence="3" id="KW-1185">Reference proteome</keyword>
<feature type="region of interest" description="Disordered" evidence="1">
    <location>
        <begin position="208"/>
        <end position="235"/>
    </location>
</feature>
<protein>
    <recommendedName>
        <fullName evidence="4">CCT domain-containing protein</fullName>
    </recommendedName>
</protein>
<evidence type="ECO:0008006" key="4">
    <source>
        <dbReference type="Google" id="ProtNLM"/>
    </source>
</evidence>
<gene>
    <name evidence="2" type="ORF">WJX75_004030</name>
</gene>
<accession>A0ABR2YLY4</accession>
<feature type="compositionally biased region" description="Basic and acidic residues" evidence="1">
    <location>
        <begin position="465"/>
        <end position="474"/>
    </location>
</feature>
<feature type="compositionally biased region" description="Acidic residues" evidence="1">
    <location>
        <begin position="475"/>
        <end position="486"/>
    </location>
</feature>
<feature type="region of interest" description="Disordered" evidence="1">
    <location>
        <begin position="92"/>
        <end position="120"/>
    </location>
</feature>
<evidence type="ECO:0000256" key="1">
    <source>
        <dbReference type="SAM" id="MobiDB-lite"/>
    </source>
</evidence>
<dbReference type="Proteomes" id="UP001491310">
    <property type="component" value="Unassembled WGS sequence"/>
</dbReference>
<name>A0ABR2YLY4_9CHLO</name>
<organism evidence="2 3">
    <name type="scientific">Coccomyxa subellipsoidea</name>
    <dbReference type="NCBI Taxonomy" id="248742"/>
    <lineage>
        <taxon>Eukaryota</taxon>
        <taxon>Viridiplantae</taxon>
        <taxon>Chlorophyta</taxon>
        <taxon>core chlorophytes</taxon>
        <taxon>Trebouxiophyceae</taxon>
        <taxon>Trebouxiophyceae incertae sedis</taxon>
        <taxon>Coccomyxaceae</taxon>
        <taxon>Coccomyxa</taxon>
    </lineage>
</organism>
<evidence type="ECO:0000313" key="2">
    <source>
        <dbReference type="EMBL" id="KAK9907456.1"/>
    </source>
</evidence>
<dbReference type="EMBL" id="JALJOT010000009">
    <property type="protein sequence ID" value="KAK9907456.1"/>
    <property type="molecule type" value="Genomic_DNA"/>
</dbReference>
<evidence type="ECO:0000313" key="3">
    <source>
        <dbReference type="Proteomes" id="UP001491310"/>
    </source>
</evidence>
<proteinExistence type="predicted"/>
<comment type="caution">
    <text evidence="2">The sequence shown here is derived from an EMBL/GenBank/DDBJ whole genome shotgun (WGS) entry which is preliminary data.</text>
</comment>
<feature type="compositionally biased region" description="Low complexity" evidence="1">
    <location>
        <begin position="406"/>
        <end position="417"/>
    </location>
</feature>